<feature type="compositionally biased region" description="Polar residues" evidence="1">
    <location>
        <begin position="1"/>
        <end position="10"/>
    </location>
</feature>
<evidence type="ECO:0000256" key="1">
    <source>
        <dbReference type="SAM" id="MobiDB-lite"/>
    </source>
</evidence>
<name>A0AAQ3WC08_PASNO</name>
<dbReference type="Proteomes" id="UP001341281">
    <property type="component" value="Chromosome 02"/>
</dbReference>
<sequence>MGKDCSTTPSQEHHAITSAAAHGSGSSKKHTRSRGRAKKAQDPFASAYGVVPFLLLRKRPWTLTQNLDETRVGEHVHLFGEVRSVLLLSNTEALVVLLDHTSTVGCVVTAGSHEGVTTRMVRFAVTLPQVTAIDVEGIVSLPEDGKPLIPHHPTGGDSGDEAPFHRGCTCSHAAVKMEENVMERTREVEKTEQSLLSPEC</sequence>
<dbReference type="SUPFAM" id="SSF50249">
    <property type="entry name" value="Nucleic acid-binding proteins"/>
    <property type="match status" value="1"/>
</dbReference>
<feature type="region of interest" description="Disordered" evidence="1">
    <location>
        <begin position="1"/>
        <end position="41"/>
    </location>
</feature>
<dbReference type="Gene3D" id="2.40.50.140">
    <property type="entry name" value="Nucleic acid-binding proteins"/>
    <property type="match status" value="1"/>
</dbReference>
<dbReference type="EMBL" id="CP144746">
    <property type="protein sequence ID" value="WVZ57328.1"/>
    <property type="molecule type" value="Genomic_DNA"/>
</dbReference>
<keyword evidence="3" id="KW-1185">Reference proteome</keyword>
<proteinExistence type="predicted"/>
<reference evidence="2 3" key="1">
    <citation type="submission" date="2024-02" db="EMBL/GenBank/DDBJ databases">
        <title>High-quality chromosome-scale genome assembly of Pensacola bahiagrass (Paspalum notatum Flugge var. saurae).</title>
        <authorList>
            <person name="Vega J.M."/>
            <person name="Podio M."/>
            <person name="Orjuela J."/>
            <person name="Siena L.A."/>
            <person name="Pessino S.C."/>
            <person name="Combes M.C."/>
            <person name="Mariac C."/>
            <person name="Albertini E."/>
            <person name="Pupilli F."/>
            <person name="Ortiz J.P.A."/>
            <person name="Leblanc O."/>
        </authorList>
    </citation>
    <scope>NUCLEOTIDE SEQUENCE [LARGE SCALE GENOMIC DNA]</scope>
    <source>
        <strain evidence="2">R1</strain>
        <tissue evidence="2">Leaf</tissue>
    </source>
</reference>
<feature type="compositionally biased region" description="Basic residues" evidence="1">
    <location>
        <begin position="27"/>
        <end position="38"/>
    </location>
</feature>
<accession>A0AAQ3WC08</accession>
<feature type="compositionally biased region" description="Low complexity" evidence="1">
    <location>
        <begin position="16"/>
        <end position="26"/>
    </location>
</feature>
<dbReference type="AlphaFoldDB" id="A0AAQ3WC08"/>
<organism evidence="2 3">
    <name type="scientific">Paspalum notatum var. saurae</name>
    <dbReference type="NCBI Taxonomy" id="547442"/>
    <lineage>
        <taxon>Eukaryota</taxon>
        <taxon>Viridiplantae</taxon>
        <taxon>Streptophyta</taxon>
        <taxon>Embryophyta</taxon>
        <taxon>Tracheophyta</taxon>
        <taxon>Spermatophyta</taxon>
        <taxon>Magnoliopsida</taxon>
        <taxon>Liliopsida</taxon>
        <taxon>Poales</taxon>
        <taxon>Poaceae</taxon>
        <taxon>PACMAD clade</taxon>
        <taxon>Panicoideae</taxon>
        <taxon>Andropogonodae</taxon>
        <taxon>Paspaleae</taxon>
        <taxon>Paspalinae</taxon>
        <taxon>Paspalum</taxon>
    </lineage>
</organism>
<protein>
    <submittedName>
        <fullName evidence="2">Uncharacterized protein</fullName>
    </submittedName>
</protein>
<evidence type="ECO:0000313" key="2">
    <source>
        <dbReference type="EMBL" id="WVZ57328.1"/>
    </source>
</evidence>
<gene>
    <name evidence="2" type="ORF">U9M48_007726</name>
</gene>
<evidence type="ECO:0000313" key="3">
    <source>
        <dbReference type="Proteomes" id="UP001341281"/>
    </source>
</evidence>
<dbReference type="InterPro" id="IPR012340">
    <property type="entry name" value="NA-bd_OB-fold"/>
</dbReference>